<dbReference type="FunFam" id="3.40.50.720:FF:000084">
    <property type="entry name" value="Short-chain dehydrogenase reductase"/>
    <property type="match status" value="1"/>
</dbReference>
<dbReference type="KEGG" id="scm:SCHCO_02641520"/>
<dbReference type="VEuPathDB" id="FungiDB:SCHCODRAFT_02641520"/>
<dbReference type="OMA" id="SIMLLHP"/>
<dbReference type="Proteomes" id="UP000007431">
    <property type="component" value="Unassembled WGS sequence"/>
</dbReference>
<dbReference type="eggNOG" id="KOG1200">
    <property type="taxonomic scope" value="Eukaryota"/>
</dbReference>
<dbReference type="PRINTS" id="PR00081">
    <property type="entry name" value="GDHRDH"/>
</dbReference>
<reference evidence="3 4" key="1">
    <citation type="journal article" date="2010" name="Nat. Biotechnol.">
        <title>Genome sequence of the model mushroom Schizophyllum commune.</title>
        <authorList>
            <person name="Ohm R.A."/>
            <person name="de Jong J.F."/>
            <person name="Lugones L.G."/>
            <person name="Aerts A."/>
            <person name="Kothe E."/>
            <person name="Stajich J.E."/>
            <person name="de Vries R.P."/>
            <person name="Record E."/>
            <person name="Levasseur A."/>
            <person name="Baker S.E."/>
            <person name="Bartholomew K.A."/>
            <person name="Coutinho P.M."/>
            <person name="Erdmann S."/>
            <person name="Fowler T.J."/>
            <person name="Gathman A.C."/>
            <person name="Lombard V."/>
            <person name="Henrissat B."/>
            <person name="Knabe N."/>
            <person name="Kuees U."/>
            <person name="Lilly W.W."/>
            <person name="Lindquist E."/>
            <person name="Lucas S."/>
            <person name="Magnuson J.K."/>
            <person name="Piumi F."/>
            <person name="Raudaskoski M."/>
            <person name="Salamov A."/>
            <person name="Schmutz J."/>
            <person name="Schwarze F.W.M.R."/>
            <person name="vanKuyk P.A."/>
            <person name="Horton J.S."/>
            <person name="Grigoriev I.V."/>
            <person name="Woesten H.A.B."/>
        </authorList>
    </citation>
    <scope>NUCLEOTIDE SEQUENCE [LARGE SCALE GENOMIC DNA]</scope>
    <source>
        <strain evidence="4">H4-8 / FGSC 9210</strain>
    </source>
</reference>
<dbReference type="OrthoDB" id="498125at2759"/>
<dbReference type="HOGENOM" id="CLU_010194_1_0_1"/>
<dbReference type="PRINTS" id="PR00080">
    <property type="entry name" value="SDRFAMILY"/>
</dbReference>
<sequence>MSAARRVALVTGAAQGLGRAIALRLAKDGHHVGLNDLPSKRQSLEDVADLAEKNGVRAAVFAGDMSRESDVQSTVDGAADALGGLHVMVANAGILAPAPFLEESLDSFNRVLTVNTSSVFLCYQHAGRRMIAEGHHEGRIIGASSYVGKRPAPWLNSYGASKFAIRGLTQCAAQALGSHGITVNAYAPGLTETSMAIQEGMATAGNTLEGWAKAFPMGRYGVPEDVAAVVSFLASKDASFITGQTISVDGGAAMD</sequence>
<dbReference type="InterPro" id="IPR002347">
    <property type="entry name" value="SDR_fam"/>
</dbReference>
<keyword evidence="2" id="KW-0521">NADP</keyword>
<evidence type="ECO:0000313" key="4">
    <source>
        <dbReference type="Proteomes" id="UP000007431"/>
    </source>
</evidence>
<evidence type="ECO:0000256" key="2">
    <source>
        <dbReference type="ARBA" id="ARBA00022857"/>
    </source>
</evidence>
<dbReference type="GO" id="GO:0006633">
    <property type="term" value="P:fatty acid biosynthetic process"/>
    <property type="evidence" value="ECO:0007669"/>
    <property type="project" value="TreeGrafter"/>
</dbReference>
<dbReference type="PROSITE" id="PS00061">
    <property type="entry name" value="ADH_SHORT"/>
    <property type="match status" value="1"/>
</dbReference>
<accession>D8QJE8</accession>
<dbReference type="RefSeq" id="XP_003026979.1">
    <property type="nucleotide sequence ID" value="XM_003026933.1"/>
</dbReference>
<dbReference type="EMBL" id="GL377314">
    <property type="protein sequence ID" value="EFI92076.1"/>
    <property type="molecule type" value="Genomic_DNA"/>
</dbReference>
<feature type="non-terminal residue" evidence="3">
    <location>
        <position position="255"/>
    </location>
</feature>
<dbReference type="GO" id="GO:0016616">
    <property type="term" value="F:oxidoreductase activity, acting on the CH-OH group of donors, NAD or NADP as acceptor"/>
    <property type="evidence" value="ECO:0007669"/>
    <property type="project" value="TreeGrafter"/>
</dbReference>
<comment type="similarity">
    <text evidence="1">Belongs to the short-chain dehydrogenases/reductases (SDR) family.</text>
</comment>
<evidence type="ECO:0000256" key="1">
    <source>
        <dbReference type="ARBA" id="ARBA00006484"/>
    </source>
</evidence>
<organism evidence="4">
    <name type="scientific">Schizophyllum commune (strain H4-8 / FGSC 9210)</name>
    <name type="common">Split gill fungus</name>
    <dbReference type="NCBI Taxonomy" id="578458"/>
    <lineage>
        <taxon>Eukaryota</taxon>
        <taxon>Fungi</taxon>
        <taxon>Dikarya</taxon>
        <taxon>Basidiomycota</taxon>
        <taxon>Agaricomycotina</taxon>
        <taxon>Agaricomycetes</taxon>
        <taxon>Agaricomycetidae</taxon>
        <taxon>Agaricales</taxon>
        <taxon>Schizophyllaceae</taxon>
        <taxon>Schizophyllum</taxon>
    </lineage>
</organism>
<dbReference type="Pfam" id="PF13561">
    <property type="entry name" value="adh_short_C2"/>
    <property type="match status" value="1"/>
</dbReference>
<dbReference type="InterPro" id="IPR036291">
    <property type="entry name" value="NAD(P)-bd_dom_sf"/>
</dbReference>
<dbReference type="GeneID" id="9596654"/>
<protein>
    <submittedName>
        <fullName evidence="3">Uncharacterized protein</fullName>
    </submittedName>
</protein>
<dbReference type="PANTHER" id="PTHR42760">
    <property type="entry name" value="SHORT-CHAIN DEHYDROGENASES/REDUCTASES FAMILY MEMBER"/>
    <property type="match status" value="1"/>
</dbReference>
<name>D8QJE8_SCHCM</name>
<dbReference type="GO" id="GO:0048038">
    <property type="term" value="F:quinone binding"/>
    <property type="evidence" value="ECO:0007669"/>
    <property type="project" value="TreeGrafter"/>
</dbReference>
<proteinExistence type="inferred from homology"/>
<evidence type="ECO:0000313" key="3">
    <source>
        <dbReference type="EMBL" id="EFI92076.1"/>
    </source>
</evidence>
<dbReference type="InterPro" id="IPR020904">
    <property type="entry name" value="Sc_DH/Rdtase_CS"/>
</dbReference>
<keyword evidence="4" id="KW-1185">Reference proteome</keyword>
<gene>
    <name evidence="3" type="ORF">SCHCODRAFT_113972</name>
</gene>
<dbReference type="InParanoid" id="D8QJE8"/>
<dbReference type="PANTHER" id="PTHR42760:SF121">
    <property type="entry name" value="3-OXOACYL-(ACYL-CARRIER-PROTEIN) REDUCTASE"/>
    <property type="match status" value="1"/>
</dbReference>
<dbReference type="AlphaFoldDB" id="D8QJE8"/>
<dbReference type="Gene3D" id="3.40.50.720">
    <property type="entry name" value="NAD(P)-binding Rossmann-like Domain"/>
    <property type="match status" value="1"/>
</dbReference>
<dbReference type="SUPFAM" id="SSF51735">
    <property type="entry name" value="NAD(P)-binding Rossmann-fold domains"/>
    <property type="match status" value="1"/>
</dbReference>